<proteinExistence type="predicted"/>
<keyword evidence="2" id="KW-1185">Reference proteome</keyword>
<evidence type="ECO:0000313" key="2">
    <source>
        <dbReference type="Proteomes" id="UP000805193"/>
    </source>
</evidence>
<sequence>MAALIQAVARQAQATFTRSFLADEAFSDCLVRLQRAASQITCKDVNLDEKMLHSISRATSYNGSDAAPVTYISLSENRTFTMSIFIVKRGARIPLHDHPSMYGILKVLYGSAKITSYSAIGRRTDAVTDELIVDAQRHPDVSVGAESNACCLTPTERNIHEIAAVDGPVAFLDILAPPYNMKDRDCHYYRVARESRQHQGSSDVQLVEVPTPHDFWCDAAPYSGPPITLTETES</sequence>
<name>A0AC60PE46_IXOPE</name>
<organism evidence="1 2">
    <name type="scientific">Ixodes persulcatus</name>
    <name type="common">Taiga tick</name>
    <dbReference type="NCBI Taxonomy" id="34615"/>
    <lineage>
        <taxon>Eukaryota</taxon>
        <taxon>Metazoa</taxon>
        <taxon>Ecdysozoa</taxon>
        <taxon>Arthropoda</taxon>
        <taxon>Chelicerata</taxon>
        <taxon>Arachnida</taxon>
        <taxon>Acari</taxon>
        <taxon>Parasitiformes</taxon>
        <taxon>Ixodida</taxon>
        <taxon>Ixodoidea</taxon>
        <taxon>Ixodidae</taxon>
        <taxon>Ixodinae</taxon>
        <taxon>Ixodes</taxon>
    </lineage>
</organism>
<evidence type="ECO:0000313" key="1">
    <source>
        <dbReference type="EMBL" id="KAG0418142.1"/>
    </source>
</evidence>
<accession>A0AC60PE46</accession>
<reference evidence="1 2" key="1">
    <citation type="journal article" date="2020" name="Cell">
        <title>Large-Scale Comparative Analyses of Tick Genomes Elucidate Their Genetic Diversity and Vector Capacities.</title>
        <authorList>
            <consortium name="Tick Genome and Microbiome Consortium (TIGMIC)"/>
            <person name="Jia N."/>
            <person name="Wang J."/>
            <person name="Shi W."/>
            <person name="Du L."/>
            <person name="Sun Y."/>
            <person name="Zhan W."/>
            <person name="Jiang J.F."/>
            <person name="Wang Q."/>
            <person name="Zhang B."/>
            <person name="Ji P."/>
            <person name="Bell-Sakyi L."/>
            <person name="Cui X.M."/>
            <person name="Yuan T.T."/>
            <person name="Jiang B.G."/>
            <person name="Yang W.F."/>
            <person name="Lam T.T."/>
            <person name="Chang Q.C."/>
            <person name="Ding S.J."/>
            <person name="Wang X.J."/>
            <person name="Zhu J.G."/>
            <person name="Ruan X.D."/>
            <person name="Zhao L."/>
            <person name="Wei J.T."/>
            <person name="Ye R.Z."/>
            <person name="Que T.C."/>
            <person name="Du C.H."/>
            <person name="Zhou Y.H."/>
            <person name="Cheng J.X."/>
            <person name="Dai P.F."/>
            <person name="Guo W.B."/>
            <person name="Han X.H."/>
            <person name="Huang E.J."/>
            <person name="Li L.F."/>
            <person name="Wei W."/>
            <person name="Gao Y.C."/>
            <person name="Liu J.Z."/>
            <person name="Shao H.Z."/>
            <person name="Wang X."/>
            <person name="Wang C.C."/>
            <person name="Yang T.C."/>
            <person name="Huo Q.B."/>
            <person name="Li W."/>
            <person name="Chen H.Y."/>
            <person name="Chen S.E."/>
            <person name="Zhou L.G."/>
            <person name="Ni X.B."/>
            <person name="Tian J.H."/>
            <person name="Sheng Y."/>
            <person name="Liu T."/>
            <person name="Pan Y.S."/>
            <person name="Xia L.Y."/>
            <person name="Li J."/>
            <person name="Zhao F."/>
            <person name="Cao W.C."/>
        </authorList>
    </citation>
    <scope>NUCLEOTIDE SEQUENCE [LARGE SCALE GENOMIC DNA]</scope>
    <source>
        <strain evidence="1">Iper-2018</strain>
    </source>
</reference>
<protein>
    <submittedName>
        <fullName evidence="1">Uncharacterized protein</fullName>
    </submittedName>
</protein>
<dbReference type="Proteomes" id="UP000805193">
    <property type="component" value="Unassembled WGS sequence"/>
</dbReference>
<gene>
    <name evidence="1" type="ORF">HPB47_005090</name>
</gene>
<dbReference type="EMBL" id="JABSTQ010010761">
    <property type="protein sequence ID" value="KAG0418142.1"/>
    <property type="molecule type" value="Genomic_DNA"/>
</dbReference>
<comment type="caution">
    <text evidence="1">The sequence shown here is derived from an EMBL/GenBank/DDBJ whole genome shotgun (WGS) entry which is preliminary data.</text>
</comment>